<dbReference type="OrthoDB" id="2283631at2759"/>
<feature type="compositionally biased region" description="Polar residues" evidence="1">
    <location>
        <begin position="24"/>
        <end position="36"/>
    </location>
</feature>
<dbReference type="RefSeq" id="XP_024717221.1">
    <property type="nucleotide sequence ID" value="XM_024864822.1"/>
</dbReference>
<dbReference type="GeneID" id="36572903"/>
<evidence type="ECO:0000313" key="3">
    <source>
        <dbReference type="Proteomes" id="UP000241818"/>
    </source>
</evidence>
<feature type="compositionally biased region" description="Polar residues" evidence="1">
    <location>
        <begin position="141"/>
        <end position="153"/>
    </location>
</feature>
<evidence type="ECO:0000313" key="2">
    <source>
        <dbReference type="EMBL" id="PSS08823.1"/>
    </source>
</evidence>
<sequence>MAVQAHHQASLHSTSLDQQNLELHHAQQQHQVSYTNHPHPISPPISVGGVDTKSDSPGAQSMVMMGAGQRAPQQSMPSGVPIADTTGWNPSIIFDRWNTTFGTAPPPSSTALQQPLKTSVPGAQEIPQLPEMQNLPHMNLPSGTQPIPPQQYSGAAIPSFVSPSMWQESVASVYEGGMKRSWDYVEGNMLDPSSKRLR</sequence>
<gene>
    <name evidence="2" type="ORF">M430DRAFT_23040</name>
</gene>
<feature type="region of interest" description="Disordered" evidence="1">
    <location>
        <begin position="24"/>
        <end position="61"/>
    </location>
</feature>
<organism evidence="2 3">
    <name type="scientific">Amorphotheca resinae ATCC 22711</name>
    <dbReference type="NCBI Taxonomy" id="857342"/>
    <lineage>
        <taxon>Eukaryota</taxon>
        <taxon>Fungi</taxon>
        <taxon>Dikarya</taxon>
        <taxon>Ascomycota</taxon>
        <taxon>Pezizomycotina</taxon>
        <taxon>Leotiomycetes</taxon>
        <taxon>Helotiales</taxon>
        <taxon>Amorphothecaceae</taxon>
        <taxon>Amorphotheca</taxon>
    </lineage>
</organism>
<keyword evidence="3" id="KW-1185">Reference proteome</keyword>
<dbReference type="Proteomes" id="UP000241818">
    <property type="component" value="Unassembled WGS sequence"/>
</dbReference>
<dbReference type="AlphaFoldDB" id="A0A2T3ARD9"/>
<dbReference type="STRING" id="857342.A0A2T3ARD9"/>
<proteinExistence type="predicted"/>
<feature type="region of interest" description="Disordered" evidence="1">
    <location>
        <begin position="133"/>
        <end position="154"/>
    </location>
</feature>
<protein>
    <submittedName>
        <fullName evidence="2">Uncharacterized protein</fullName>
    </submittedName>
</protein>
<evidence type="ECO:0000256" key="1">
    <source>
        <dbReference type="SAM" id="MobiDB-lite"/>
    </source>
</evidence>
<accession>A0A2T3ARD9</accession>
<name>A0A2T3ARD9_AMORE</name>
<dbReference type="EMBL" id="KZ679018">
    <property type="protein sequence ID" value="PSS08823.1"/>
    <property type="molecule type" value="Genomic_DNA"/>
</dbReference>
<dbReference type="InParanoid" id="A0A2T3ARD9"/>
<reference evidence="2 3" key="1">
    <citation type="journal article" date="2018" name="New Phytol.">
        <title>Comparative genomics and transcriptomics depict ericoid mycorrhizal fungi as versatile saprotrophs and plant mutualists.</title>
        <authorList>
            <person name="Martino E."/>
            <person name="Morin E."/>
            <person name="Grelet G.A."/>
            <person name="Kuo A."/>
            <person name="Kohler A."/>
            <person name="Daghino S."/>
            <person name="Barry K.W."/>
            <person name="Cichocki N."/>
            <person name="Clum A."/>
            <person name="Dockter R.B."/>
            <person name="Hainaut M."/>
            <person name="Kuo R.C."/>
            <person name="LaButti K."/>
            <person name="Lindahl B.D."/>
            <person name="Lindquist E.A."/>
            <person name="Lipzen A."/>
            <person name="Khouja H.R."/>
            <person name="Magnuson J."/>
            <person name="Murat C."/>
            <person name="Ohm R.A."/>
            <person name="Singer S.W."/>
            <person name="Spatafora J.W."/>
            <person name="Wang M."/>
            <person name="Veneault-Fourrey C."/>
            <person name="Henrissat B."/>
            <person name="Grigoriev I.V."/>
            <person name="Martin F.M."/>
            <person name="Perotto S."/>
        </authorList>
    </citation>
    <scope>NUCLEOTIDE SEQUENCE [LARGE SCALE GENOMIC DNA]</scope>
    <source>
        <strain evidence="2 3">ATCC 22711</strain>
    </source>
</reference>